<protein>
    <submittedName>
        <fullName evidence="9">CASP10 protein</fullName>
    </submittedName>
</protein>
<dbReference type="PROSITE" id="PS50208">
    <property type="entry name" value="CASPASE_P20"/>
    <property type="match status" value="1"/>
</dbReference>
<feature type="domain" description="Caspase family p20" evidence="8">
    <location>
        <begin position="195"/>
        <end position="319"/>
    </location>
</feature>
<dbReference type="PROSITE" id="PS50207">
    <property type="entry name" value="CASPASE_P10"/>
    <property type="match status" value="1"/>
</dbReference>
<dbReference type="InterPro" id="IPR033139">
    <property type="entry name" value="Caspase_cys_AS"/>
</dbReference>
<keyword evidence="4" id="KW-0788">Thiol protease</keyword>
<dbReference type="GO" id="GO:0006915">
    <property type="term" value="P:apoptotic process"/>
    <property type="evidence" value="ECO:0007669"/>
    <property type="project" value="TreeGrafter"/>
</dbReference>
<keyword evidence="10" id="KW-1185">Reference proteome</keyword>
<dbReference type="PROSITE" id="PS01121">
    <property type="entry name" value="CASPASE_HIS"/>
    <property type="match status" value="1"/>
</dbReference>
<dbReference type="Pfam" id="PF00656">
    <property type="entry name" value="Peptidase_C14"/>
    <property type="match status" value="1"/>
</dbReference>
<keyword evidence="3" id="KW-0378">Hydrolase</keyword>
<dbReference type="CDD" id="cd00032">
    <property type="entry name" value="CASc"/>
    <property type="match status" value="1"/>
</dbReference>
<evidence type="ECO:0000259" key="7">
    <source>
        <dbReference type="PROSITE" id="PS50207"/>
    </source>
</evidence>
<sequence>MAMMLKVVTDLLSRESNRNTRSTTTTWYDDDDNAPAPTLLLEGESEQTSYMGFYQLLIDDNNQPQYQHDRPVYKHLRTDLYIYYWAKTGRWFVGPNFREDIYWLHVKDSSILPQKITGAWKNVHNTRTVVDLTKARAPWRGLDADISPETVTQEECIRRLQEDNTRLRTELGKANLRLYRNIYTNPAGAMSQRLLHGKGVIFNNIHFDNTSWHRKGAEGDSEKMKCALESLGLQVVVHENKTGGEIKNIMKQEALIDHTNDGCFVCVIMSHGEHGMVCGTDETYVDIKNGLVKHLSGSACPSLAGKPKVFIIQACQGDKEQSGSLSNSDATPSCTNNLRAFISDEADVFLGLATAPGCVAQRDENEGAPYINKIVEVLGREGQEQDLVTMMTMVNDEMNEKSKNVSSSFSTLRKKLFFVMPQNV</sequence>
<dbReference type="SUPFAM" id="SSF52129">
    <property type="entry name" value="Caspase-like"/>
    <property type="match status" value="1"/>
</dbReference>
<accession>A0A8J9YSK3</accession>
<comment type="similarity">
    <text evidence="1 6">Belongs to the peptidase C14A family.</text>
</comment>
<organism evidence="9 10">
    <name type="scientific">Branchiostoma lanceolatum</name>
    <name type="common">Common lancelet</name>
    <name type="synonym">Amphioxus lanceolatum</name>
    <dbReference type="NCBI Taxonomy" id="7740"/>
    <lineage>
        <taxon>Eukaryota</taxon>
        <taxon>Metazoa</taxon>
        <taxon>Chordata</taxon>
        <taxon>Cephalochordata</taxon>
        <taxon>Leptocardii</taxon>
        <taxon>Amphioxiformes</taxon>
        <taxon>Branchiostomatidae</taxon>
        <taxon>Branchiostoma</taxon>
    </lineage>
</organism>
<evidence type="ECO:0000256" key="4">
    <source>
        <dbReference type="ARBA" id="ARBA00022807"/>
    </source>
</evidence>
<dbReference type="InterPro" id="IPR002398">
    <property type="entry name" value="Pept_C14"/>
</dbReference>
<dbReference type="InterPro" id="IPR029030">
    <property type="entry name" value="Caspase-like_dom_sf"/>
</dbReference>
<keyword evidence="2" id="KW-0645">Protease</keyword>
<dbReference type="InterPro" id="IPR001309">
    <property type="entry name" value="Pept_C14_p20"/>
</dbReference>
<feature type="domain" description="Caspase family p10" evidence="7">
    <location>
        <begin position="345"/>
        <end position="420"/>
    </location>
</feature>
<dbReference type="EMBL" id="OV696696">
    <property type="protein sequence ID" value="CAH1239891.1"/>
    <property type="molecule type" value="Genomic_DNA"/>
</dbReference>
<keyword evidence="5" id="KW-0865">Zymogen</keyword>
<dbReference type="InterPro" id="IPR002138">
    <property type="entry name" value="Pept_C14_p10"/>
</dbReference>
<dbReference type="OrthoDB" id="6114029at2759"/>
<gene>
    <name evidence="9" type="primary">CASP10</name>
    <name evidence="9" type="ORF">BLAG_LOCUS4041</name>
</gene>
<evidence type="ECO:0000256" key="5">
    <source>
        <dbReference type="ARBA" id="ARBA00023145"/>
    </source>
</evidence>
<dbReference type="Gene3D" id="3.40.50.1460">
    <property type="match status" value="1"/>
</dbReference>
<dbReference type="GO" id="GO:0005737">
    <property type="term" value="C:cytoplasm"/>
    <property type="evidence" value="ECO:0007669"/>
    <property type="project" value="TreeGrafter"/>
</dbReference>
<dbReference type="AlphaFoldDB" id="A0A8J9YSK3"/>
<dbReference type="Proteomes" id="UP000838412">
    <property type="component" value="Chromosome 11"/>
</dbReference>
<evidence type="ECO:0000256" key="1">
    <source>
        <dbReference type="ARBA" id="ARBA00010134"/>
    </source>
</evidence>
<dbReference type="InterPro" id="IPR015917">
    <property type="entry name" value="Pept_C14A"/>
</dbReference>
<name>A0A8J9YSK3_BRALA</name>
<evidence type="ECO:0000313" key="9">
    <source>
        <dbReference type="EMBL" id="CAH1239891.1"/>
    </source>
</evidence>
<evidence type="ECO:0000259" key="8">
    <source>
        <dbReference type="PROSITE" id="PS50208"/>
    </source>
</evidence>
<dbReference type="PANTHER" id="PTHR10454:SF210">
    <property type="entry name" value="CASPASE-2"/>
    <property type="match status" value="1"/>
</dbReference>
<dbReference type="GO" id="GO:0004197">
    <property type="term" value="F:cysteine-type endopeptidase activity"/>
    <property type="evidence" value="ECO:0007669"/>
    <property type="project" value="InterPro"/>
</dbReference>
<dbReference type="PRINTS" id="PR00376">
    <property type="entry name" value="IL1BCENZYME"/>
</dbReference>
<dbReference type="PANTHER" id="PTHR10454">
    <property type="entry name" value="CASPASE"/>
    <property type="match status" value="1"/>
</dbReference>
<dbReference type="GO" id="GO:0006508">
    <property type="term" value="P:proteolysis"/>
    <property type="evidence" value="ECO:0007669"/>
    <property type="project" value="UniProtKB-KW"/>
</dbReference>
<dbReference type="GO" id="GO:0043525">
    <property type="term" value="P:positive regulation of neuron apoptotic process"/>
    <property type="evidence" value="ECO:0007669"/>
    <property type="project" value="TreeGrafter"/>
</dbReference>
<proteinExistence type="inferred from homology"/>
<dbReference type="InterPro" id="IPR016129">
    <property type="entry name" value="Caspase_his_AS"/>
</dbReference>
<evidence type="ECO:0000256" key="2">
    <source>
        <dbReference type="ARBA" id="ARBA00022670"/>
    </source>
</evidence>
<evidence type="ECO:0000256" key="3">
    <source>
        <dbReference type="ARBA" id="ARBA00022801"/>
    </source>
</evidence>
<dbReference type="PROSITE" id="PS01122">
    <property type="entry name" value="CASPASE_CYS"/>
    <property type="match status" value="1"/>
</dbReference>
<reference evidence="9" key="1">
    <citation type="submission" date="2022-01" db="EMBL/GenBank/DDBJ databases">
        <authorList>
            <person name="Braso-Vives M."/>
        </authorList>
    </citation>
    <scope>NUCLEOTIDE SEQUENCE</scope>
</reference>
<evidence type="ECO:0000256" key="6">
    <source>
        <dbReference type="RuleBase" id="RU003971"/>
    </source>
</evidence>
<evidence type="ECO:0000313" key="10">
    <source>
        <dbReference type="Proteomes" id="UP000838412"/>
    </source>
</evidence>
<dbReference type="InterPro" id="IPR011600">
    <property type="entry name" value="Pept_C14_caspase"/>
</dbReference>
<dbReference type="SMART" id="SM00115">
    <property type="entry name" value="CASc"/>
    <property type="match status" value="1"/>
</dbReference>